<gene>
    <name evidence="2" type="ORF">BLA29_006682</name>
</gene>
<name>A0A1Y3B0Y4_EURMA</name>
<reference evidence="2 3" key="1">
    <citation type="submission" date="2017-03" db="EMBL/GenBank/DDBJ databases">
        <title>Genome Survey of Euroglyphus maynei.</title>
        <authorList>
            <person name="Arlian L.G."/>
            <person name="Morgan M.S."/>
            <person name="Rider S.D."/>
        </authorList>
    </citation>
    <scope>NUCLEOTIDE SEQUENCE [LARGE SCALE GENOMIC DNA]</scope>
    <source>
        <strain evidence="2">Arlian Lab</strain>
        <tissue evidence="2">Whole body</tissue>
    </source>
</reference>
<dbReference type="AlphaFoldDB" id="A0A1Y3B0Y4"/>
<organism evidence="2 3">
    <name type="scientific">Euroglyphus maynei</name>
    <name type="common">Mayne's house dust mite</name>
    <dbReference type="NCBI Taxonomy" id="6958"/>
    <lineage>
        <taxon>Eukaryota</taxon>
        <taxon>Metazoa</taxon>
        <taxon>Ecdysozoa</taxon>
        <taxon>Arthropoda</taxon>
        <taxon>Chelicerata</taxon>
        <taxon>Arachnida</taxon>
        <taxon>Acari</taxon>
        <taxon>Acariformes</taxon>
        <taxon>Sarcoptiformes</taxon>
        <taxon>Astigmata</taxon>
        <taxon>Psoroptidia</taxon>
        <taxon>Analgoidea</taxon>
        <taxon>Pyroglyphidae</taxon>
        <taxon>Pyroglyphinae</taxon>
        <taxon>Euroglyphus</taxon>
    </lineage>
</organism>
<feature type="compositionally biased region" description="Low complexity" evidence="1">
    <location>
        <begin position="1"/>
        <end position="15"/>
    </location>
</feature>
<proteinExistence type="predicted"/>
<feature type="region of interest" description="Disordered" evidence="1">
    <location>
        <begin position="1"/>
        <end position="111"/>
    </location>
</feature>
<feature type="compositionally biased region" description="Polar residues" evidence="1">
    <location>
        <begin position="25"/>
        <end position="39"/>
    </location>
</feature>
<dbReference type="Proteomes" id="UP000194236">
    <property type="component" value="Unassembled WGS sequence"/>
</dbReference>
<dbReference type="EMBL" id="MUJZ01049641">
    <property type="protein sequence ID" value="OTF73877.1"/>
    <property type="molecule type" value="Genomic_DNA"/>
</dbReference>
<evidence type="ECO:0000313" key="3">
    <source>
        <dbReference type="Proteomes" id="UP000194236"/>
    </source>
</evidence>
<protein>
    <submittedName>
        <fullName evidence="2">Uncharacterized protein</fullName>
    </submittedName>
</protein>
<evidence type="ECO:0000256" key="1">
    <source>
        <dbReference type="SAM" id="MobiDB-lite"/>
    </source>
</evidence>
<accession>A0A1Y3B0Y4</accession>
<keyword evidence="3" id="KW-1185">Reference proteome</keyword>
<feature type="compositionally biased region" description="Low complexity" evidence="1">
    <location>
        <begin position="94"/>
        <end position="105"/>
    </location>
</feature>
<feature type="compositionally biased region" description="Basic and acidic residues" evidence="1">
    <location>
        <begin position="42"/>
        <end position="54"/>
    </location>
</feature>
<sequence>SYASSDTIDITGSTTGEEKAKVEDQNQIEPKQQPTQSIAEVSESKVDNVPEAKNEPLISGGEEHSSSATSGVVMKLTDVSGANVPSSSMNAPRESIAPISSAESSSDTKDI</sequence>
<evidence type="ECO:0000313" key="2">
    <source>
        <dbReference type="EMBL" id="OTF73877.1"/>
    </source>
</evidence>
<feature type="non-terminal residue" evidence="2">
    <location>
        <position position="1"/>
    </location>
</feature>
<comment type="caution">
    <text evidence="2">The sequence shown here is derived from an EMBL/GenBank/DDBJ whole genome shotgun (WGS) entry which is preliminary data.</text>
</comment>